<dbReference type="EMBL" id="SLVV01000023">
    <property type="protein sequence ID" value="TCN17696.1"/>
    <property type="molecule type" value="Genomic_DNA"/>
</dbReference>
<reference evidence="1 2" key="1">
    <citation type="journal article" date="2015" name="Stand. Genomic Sci.">
        <title>Genomic Encyclopedia of Bacterial and Archaeal Type Strains, Phase III: the genomes of soil and plant-associated and newly described type strains.</title>
        <authorList>
            <person name="Whitman W.B."/>
            <person name="Woyke T."/>
            <person name="Klenk H.P."/>
            <person name="Zhou Y."/>
            <person name="Lilburn T.G."/>
            <person name="Beck B.J."/>
            <person name="De Vos P."/>
            <person name="Vandamme P."/>
            <person name="Eisen J.A."/>
            <person name="Garrity G."/>
            <person name="Hugenholtz P."/>
            <person name="Kyrpides N.C."/>
        </authorList>
    </citation>
    <scope>NUCLEOTIDE SEQUENCE [LARGE SCALE GENOMIC DNA]</scope>
    <source>
        <strain evidence="1 2">CV53</strain>
    </source>
</reference>
<dbReference type="AlphaFoldDB" id="A0A4R2AVD3"/>
<organism evidence="1 2">
    <name type="scientific">Mesobacillus foraminis</name>
    <dbReference type="NCBI Taxonomy" id="279826"/>
    <lineage>
        <taxon>Bacteria</taxon>
        <taxon>Bacillati</taxon>
        <taxon>Bacillota</taxon>
        <taxon>Bacilli</taxon>
        <taxon>Bacillales</taxon>
        <taxon>Bacillaceae</taxon>
        <taxon>Mesobacillus</taxon>
    </lineage>
</organism>
<keyword evidence="2" id="KW-1185">Reference proteome</keyword>
<protein>
    <submittedName>
        <fullName evidence="1">Inhibitor of sigma-G Gin protein</fullName>
    </submittedName>
</protein>
<accession>A0A4R2AVD3</accession>
<dbReference type="Proteomes" id="UP000295689">
    <property type="component" value="Unassembled WGS sequence"/>
</dbReference>
<gene>
    <name evidence="1" type="ORF">EV146_12338</name>
</gene>
<evidence type="ECO:0000313" key="1">
    <source>
        <dbReference type="EMBL" id="TCN17696.1"/>
    </source>
</evidence>
<dbReference type="InterPro" id="IPR019700">
    <property type="entry name" value="Sigma-G_inhibitor_Gin"/>
</dbReference>
<dbReference type="Pfam" id="PF10764">
    <property type="entry name" value="Gin"/>
    <property type="match status" value="1"/>
</dbReference>
<sequence length="67" mass="7765">MGRSVTDAQVGEECVVCEQVKPTGIHLYTSFICTECEQIMIKTDTRDPKYKFYVEKLRKVTKPEIYS</sequence>
<name>A0A4R2AVD3_9BACI</name>
<proteinExistence type="predicted"/>
<comment type="caution">
    <text evidence="1">The sequence shown here is derived from an EMBL/GenBank/DDBJ whole genome shotgun (WGS) entry which is preliminary data.</text>
</comment>
<evidence type="ECO:0000313" key="2">
    <source>
        <dbReference type="Proteomes" id="UP000295689"/>
    </source>
</evidence>